<dbReference type="GO" id="GO:0060147">
    <property type="term" value="P:regulation of post-transcriptional gene silencing"/>
    <property type="evidence" value="ECO:0007669"/>
    <property type="project" value="InterPro"/>
</dbReference>
<evidence type="ECO:0000313" key="2">
    <source>
        <dbReference type="Proteomes" id="UP001152561"/>
    </source>
</evidence>
<proteinExistence type="predicted"/>
<dbReference type="OrthoDB" id="6125419at2759"/>
<dbReference type="EMBL" id="JAJAGQ010000013">
    <property type="protein sequence ID" value="KAJ8546357.1"/>
    <property type="molecule type" value="Genomic_DNA"/>
</dbReference>
<dbReference type="Proteomes" id="UP001152561">
    <property type="component" value="Unassembled WGS sequence"/>
</dbReference>
<name>A0A9Q1LX19_9SOLA</name>
<reference evidence="2" key="1">
    <citation type="journal article" date="2023" name="Proc. Natl. Acad. Sci. U.S.A.">
        <title>Genomic and structural basis for evolution of tropane alkaloid biosynthesis.</title>
        <authorList>
            <person name="Wanga Y.-J."/>
            <person name="Taina T."/>
            <person name="Yua J.-Y."/>
            <person name="Lia J."/>
            <person name="Xua B."/>
            <person name="Chenc J."/>
            <person name="D'Auriad J.C."/>
            <person name="Huanga J.-P."/>
            <person name="Huanga S.-X."/>
        </authorList>
    </citation>
    <scope>NUCLEOTIDE SEQUENCE [LARGE SCALE GENOMIC DNA]</scope>
    <source>
        <strain evidence="2">cv. KIB-2019</strain>
    </source>
</reference>
<accession>A0A9Q1LX19</accession>
<dbReference type="PANTHER" id="PTHR16212:SF4">
    <property type="entry name" value="FOCADHESIN"/>
    <property type="match status" value="1"/>
</dbReference>
<dbReference type="AlphaFoldDB" id="A0A9Q1LX19"/>
<organism evidence="1 2">
    <name type="scientific">Anisodus acutangulus</name>
    <dbReference type="NCBI Taxonomy" id="402998"/>
    <lineage>
        <taxon>Eukaryota</taxon>
        <taxon>Viridiplantae</taxon>
        <taxon>Streptophyta</taxon>
        <taxon>Embryophyta</taxon>
        <taxon>Tracheophyta</taxon>
        <taxon>Spermatophyta</taxon>
        <taxon>Magnoliopsida</taxon>
        <taxon>eudicotyledons</taxon>
        <taxon>Gunneridae</taxon>
        <taxon>Pentapetalae</taxon>
        <taxon>asterids</taxon>
        <taxon>lamiids</taxon>
        <taxon>Solanales</taxon>
        <taxon>Solanaceae</taxon>
        <taxon>Solanoideae</taxon>
        <taxon>Hyoscyameae</taxon>
        <taxon>Anisodus</taxon>
    </lineage>
</organism>
<sequence length="230" mass="25723">MDSSFPLRLKTLSLLIPTKKSSCNLIGFSKQSFNIRNFSRGDCMACKKFCLGTLPRSHRLQFFVLSHLADLVKIFSGSRVVKLFEDVAELLSWSTCSESCDPLEKISFKISCWRGLTLCLDESSHQTQDYKSGMELLFTLLPSAHTEGPCQGKFFEEWSEAIRCLEKAQQGSSKDSLSFETVRNIQAKVKLVQSGSLPLTVLGKLKACVLDCISQGSAVCRPAMWQLLYL</sequence>
<keyword evidence="2" id="KW-1185">Reference proteome</keyword>
<dbReference type="PANTHER" id="PTHR16212">
    <property type="entry name" value="FOCADHESIN FAMILY MEMBER"/>
    <property type="match status" value="1"/>
</dbReference>
<protein>
    <submittedName>
        <fullName evidence="1">Uncharacterized protein</fullName>
    </submittedName>
</protein>
<gene>
    <name evidence="1" type="ORF">K7X08_018940</name>
</gene>
<evidence type="ECO:0000313" key="1">
    <source>
        <dbReference type="EMBL" id="KAJ8546357.1"/>
    </source>
</evidence>
<dbReference type="InterPro" id="IPR045163">
    <property type="entry name" value="Focadhesin/RST1"/>
</dbReference>
<comment type="caution">
    <text evidence="1">The sequence shown here is derived from an EMBL/GenBank/DDBJ whole genome shotgun (WGS) entry which is preliminary data.</text>
</comment>